<dbReference type="AlphaFoldDB" id="A0A2M8P2U8"/>
<protein>
    <submittedName>
        <fullName evidence="1">Uncharacterized protein</fullName>
    </submittedName>
</protein>
<dbReference type="EMBL" id="PGTK01000002">
    <property type="protein sequence ID" value="PJF31874.1"/>
    <property type="molecule type" value="Genomic_DNA"/>
</dbReference>
<proteinExistence type="predicted"/>
<comment type="caution">
    <text evidence="1">The sequence shown here is derived from an EMBL/GenBank/DDBJ whole genome shotgun (WGS) entry which is preliminary data.</text>
</comment>
<name>A0A2M8P2U8_9CHLR</name>
<evidence type="ECO:0000313" key="1">
    <source>
        <dbReference type="EMBL" id="PJF31874.1"/>
    </source>
</evidence>
<gene>
    <name evidence="1" type="ORF">CUN51_02730</name>
</gene>
<accession>A0A2M8P2U8</accession>
<reference evidence="1 2" key="1">
    <citation type="submission" date="2017-11" db="EMBL/GenBank/DDBJ databases">
        <title>Evolution of Phototrophy in the Chloroflexi Phylum Driven by Horizontal Gene Transfer.</title>
        <authorList>
            <person name="Ward L.M."/>
            <person name="Hemp J."/>
            <person name="Shih P.M."/>
            <person name="Mcglynn S.E."/>
            <person name="Fischer W."/>
        </authorList>
    </citation>
    <scope>NUCLEOTIDE SEQUENCE [LARGE SCALE GENOMIC DNA]</scope>
    <source>
        <strain evidence="1">CP2_2F</strain>
    </source>
</reference>
<organism evidence="1 2">
    <name type="scientific">Candidatus Thermofonsia Clade 1 bacterium</name>
    <dbReference type="NCBI Taxonomy" id="2364210"/>
    <lineage>
        <taxon>Bacteria</taxon>
        <taxon>Bacillati</taxon>
        <taxon>Chloroflexota</taxon>
        <taxon>Candidatus Thermofontia</taxon>
        <taxon>Candidatus Thermofonsia Clade 1</taxon>
    </lineage>
</organism>
<sequence>MTGLGAVIMLGAGGSTPQEQLVRDAQRANVRDLLHLLRTNNVERIVLAAPQTDWLSDDRDLIRADDLPNTLFHFGQRLAALISAYRYDPALYFGGGSTPLLDSALMETVVGIVTQAATPGSSNLPDRLALTNNLHSSDWIGFTRAAHALPILADQRRDNSIAWALRESGGYEVRALSTLRPATGFDIDTPTDLALLAQHPDILPNLRAALDDVRLTSIPIEAVLNVLRQNGKTVALIGRVSPSAWSALNRVCQVWTRVIAEERGMVASEREARGEVRSVLLPMLETLGMEGFFAHLAEMADAVLFDTRVLFAARGIAPSAADRYASDLLWHWAIEDEWLRAFTFAAATAPIPVVLGGHSLVSGGLHALAEILQRT</sequence>
<dbReference type="Proteomes" id="UP000228921">
    <property type="component" value="Unassembled WGS sequence"/>
</dbReference>
<evidence type="ECO:0000313" key="2">
    <source>
        <dbReference type="Proteomes" id="UP000228921"/>
    </source>
</evidence>